<feature type="transmembrane region" description="Helical" evidence="1">
    <location>
        <begin position="423"/>
        <end position="443"/>
    </location>
</feature>
<sequence>MTLVAEPAPVPVPAAEKAKVHRPEEAPDGRSRKGFVRRHRLLFIALILVLVFHGSLLLAGSYQRTYDAYVHIFFADHYARDWFSSWDTRWYTGFSTLSYPPGGHFLIAALSKIIGLRPGFVVVQVFALLNLTIGVYRWSGIWVNRTSAGWAAIALVLASSIAETVHVFGQLPTTLSLGFLLNGLPFANTWVRTGNRKALLAGVGCIMATTACHHVTTLFGSLFFLGPVLLGALVFAVRTPLAGEKDGHPPRFSFRLLWPLIARRIRRVMPSLVRTGILGALVVTALLCVVLPYWLYSKSDPITQVSIPHASRDNFLVNVNAGLVFWLVPWGTTLLVLPYALIRGMAGKAWPLTLSLGVLAFLGTGGTTPFPKILLGGAYDILTLDRFTFWATISILPLVGQFISSVTNGSIRAWLLAHVGRTLSVVLPALLLAAHLTTTLYAANLTQYRAFQPAPIDVTPITTFMDKDQHSQWRYLTLGFGDQMAWLGANMTAGTVDGDYHSARQLPELTSRPIERLEGAKYSGVPGIGSLQQFLAVPGRYSLKYVFSNDAFYSPLLDASGWTDLGPLENGIEIWERSDVAPLPTNEVSHQAPLWERLWWGLIPPASIALALVLMVWSLIGAPTRVPGVGAVVRRVVPARLRRMLSRPPRTAAHLVHSALRRLTSPVNRAVGTLDAALARASDRIPHTEEPAPPAGGWLPWGAALPRLRTRARARVRKRRRRWQAAVVTVMLVIVAAGGALAVAKPRQPTAAEVVEDYYGHLDFRRFAAAYALLDPSTRPDFTVYQQELGRDGGLVASFAKLASVTAVPASSTPGRQVMTATLDYLTSLQSYRVTSPVTLIQEPTGWFIDLPAADATSPPDQFTSRPAVGFLSQGRRALSSDGTSTMDVLDRPELTLDNVSSLLVNGRWVVIGEVTNTDVDPADVTVEAQLRDPDGALLASWDASQVLVHKLLPGATSPFRIEFQSIAGTGDYGLEADGGLKNTTAVTPPSATSVTVAAPATSSNIRGPVEFDPQTITPFVLAAGAKVSSVAVYARAVVTPRASARGLQVQHLRLTGSAADGYAVVGELRNDGTVEAAVPHLLVSYTAADGSLAWVDHAYLEHSIAPQSVSDFRIPLASSTPIAASGVATTGYAGPAHSPPVSALAASIALPADTGFSGLSLTATTYARASQP</sequence>
<protein>
    <recommendedName>
        <fullName evidence="4">Membrane protein 6-pyruvoyl-tetrahydropterin synthase-related domain-containing protein</fullName>
    </recommendedName>
</protein>
<dbReference type="RefSeq" id="WP_134534501.1">
    <property type="nucleotide sequence ID" value="NZ_SOFG01000011.1"/>
</dbReference>
<keyword evidence="1" id="KW-0812">Transmembrane</keyword>
<keyword evidence="3" id="KW-1185">Reference proteome</keyword>
<keyword evidence="1" id="KW-0472">Membrane</keyword>
<feature type="transmembrane region" description="Helical" evidence="1">
    <location>
        <begin position="598"/>
        <end position="620"/>
    </location>
</feature>
<gene>
    <name evidence="2" type="ORF">E3O44_09555</name>
</gene>
<evidence type="ECO:0008006" key="4">
    <source>
        <dbReference type="Google" id="ProtNLM"/>
    </source>
</evidence>
<keyword evidence="1" id="KW-1133">Transmembrane helix</keyword>
<evidence type="ECO:0000313" key="2">
    <source>
        <dbReference type="EMBL" id="TFB87346.1"/>
    </source>
</evidence>
<name>A0ABY2ICN5_9MICO</name>
<organism evidence="2 3">
    <name type="scientific">Cryobacterium algoricola</name>
    <dbReference type="NCBI Taxonomy" id="1259183"/>
    <lineage>
        <taxon>Bacteria</taxon>
        <taxon>Bacillati</taxon>
        <taxon>Actinomycetota</taxon>
        <taxon>Actinomycetes</taxon>
        <taxon>Micrococcales</taxon>
        <taxon>Microbacteriaceae</taxon>
        <taxon>Cryobacterium</taxon>
    </lineage>
</organism>
<feature type="transmembrane region" description="Helical" evidence="1">
    <location>
        <begin position="272"/>
        <end position="295"/>
    </location>
</feature>
<feature type="transmembrane region" description="Helical" evidence="1">
    <location>
        <begin position="41"/>
        <end position="62"/>
    </location>
</feature>
<proteinExistence type="predicted"/>
<feature type="transmembrane region" description="Helical" evidence="1">
    <location>
        <begin position="148"/>
        <end position="168"/>
    </location>
</feature>
<feature type="transmembrane region" description="Helical" evidence="1">
    <location>
        <begin position="723"/>
        <end position="744"/>
    </location>
</feature>
<dbReference type="Proteomes" id="UP000297608">
    <property type="component" value="Unassembled WGS sequence"/>
</dbReference>
<feature type="transmembrane region" description="Helical" evidence="1">
    <location>
        <begin position="222"/>
        <end position="241"/>
    </location>
</feature>
<feature type="transmembrane region" description="Helical" evidence="1">
    <location>
        <begin position="349"/>
        <end position="367"/>
    </location>
</feature>
<feature type="transmembrane region" description="Helical" evidence="1">
    <location>
        <begin position="315"/>
        <end position="337"/>
    </location>
</feature>
<evidence type="ECO:0000256" key="1">
    <source>
        <dbReference type="SAM" id="Phobius"/>
    </source>
</evidence>
<evidence type="ECO:0000313" key="3">
    <source>
        <dbReference type="Proteomes" id="UP000297608"/>
    </source>
</evidence>
<comment type="caution">
    <text evidence="2">The sequence shown here is derived from an EMBL/GenBank/DDBJ whole genome shotgun (WGS) entry which is preliminary data.</text>
</comment>
<feature type="transmembrane region" description="Helical" evidence="1">
    <location>
        <begin position="119"/>
        <end position="136"/>
    </location>
</feature>
<dbReference type="EMBL" id="SOFG01000011">
    <property type="protein sequence ID" value="TFB87346.1"/>
    <property type="molecule type" value="Genomic_DNA"/>
</dbReference>
<reference evidence="2 3" key="1">
    <citation type="submission" date="2019-03" db="EMBL/GenBank/DDBJ databases">
        <title>Genomics of glacier-inhabiting Cryobacterium strains.</title>
        <authorList>
            <person name="Liu Q."/>
            <person name="Xin Y.-H."/>
        </authorList>
    </citation>
    <scope>NUCLEOTIDE SEQUENCE [LARGE SCALE GENOMIC DNA]</scope>
    <source>
        <strain evidence="2 3">MDB2-B</strain>
    </source>
</reference>
<feature type="transmembrane region" description="Helical" evidence="1">
    <location>
        <begin position="387"/>
        <end position="411"/>
    </location>
</feature>
<accession>A0ABY2ICN5</accession>